<dbReference type="PROSITE" id="PS50833">
    <property type="entry name" value="BRIX"/>
    <property type="match status" value="1"/>
</dbReference>
<feature type="domain" description="Brix" evidence="1">
    <location>
        <begin position="1"/>
        <end position="138"/>
    </location>
</feature>
<proteinExistence type="predicted"/>
<dbReference type="GO" id="GO:0005730">
    <property type="term" value="C:nucleolus"/>
    <property type="evidence" value="ECO:0007669"/>
    <property type="project" value="TreeGrafter"/>
</dbReference>
<evidence type="ECO:0000313" key="2">
    <source>
        <dbReference type="EMBL" id="CAD9259677.1"/>
    </source>
</evidence>
<organism evidence="2">
    <name type="scientific">Phaeomonas parva</name>
    <dbReference type="NCBI Taxonomy" id="124430"/>
    <lineage>
        <taxon>Eukaryota</taxon>
        <taxon>Sar</taxon>
        <taxon>Stramenopiles</taxon>
        <taxon>Ochrophyta</taxon>
        <taxon>Pinguiophyceae</taxon>
        <taxon>Pinguiochrysidales</taxon>
        <taxon>Pinguiochrysidaceae</taxon>
        <taxon>Phaeomonas</taxon>
    </lineage>
</organism>
<accession>A0A7S1U7Q7</accession>
<dbReference type="AlphaFoldDB" id="A0A7S1U7Q7"/>
<dbReference type="GO" id="GO:0042134">
    <property type="term" value="F:rRNA primary transcript binding"/>
    <property type="evidence" value="ECO:0007669"/>
    <property type="project" value="InterPro"/>
</dbReference>
<dbReference type="EMBL" id="HBGJ01028377">
    <property type="protein sequence ID" value="CAD9259677.1"/>
    <property type="molecule type" value="Transcribed_RNA"/>
</dbReference>
<sequence>MIISHLPIGPTAYFKVSNVIVSDKVPNRGAATSHTPELLLNNFRTRLGRRVGRLLGSVLPHQPEFQGRQVITVHNQRDFLFVRHHRYIFNEKAGAAKAVAKDGEQGKPKAEDAIKTRLQELGPRFTLKMKWLQEGVFDQLYGEYEWIHKRHAMDTSRRKFHL</sequence>
<dbReference type="GO" id="GO:0000470">
    <property type="term" value="P:maturation of LSU-rRNA"/>
    <property type="evidence" value="ECO:0007669"/>
    <property type="project" value="TreeGrafter"/>
</dbReference>
<dbReference type="GO" id="GO:0000460">
    <property type="term" value="P:maturation of 5.8S rRNA"/>
    <property type="evidence" value="ECO:0007669"/>
    <property type="project" value="TreeGrafter"/>
</dbReference>
<dbReference type="PANTHER" id="PTHR22734:SF3">
    <property type="entry name" value="RIBOSOME PRODUCTION FACTOR 1"/>
    <property type="match status" value="1"/>
</dbReference>
<protein>
    <recommendedName>
        <fullName evidence="1">Brix domain-containing protein</fullName>
    </recommendedName>
</protein>
<dbReference type="PANTHER" id="PTHR22734">
    <property type="entry name" value="U3 SMALL NUCLEOLAR RIBONUCLEOPROTEIN PROTEIN IMP4"/>
    <property type="match status" value="1"/>
</dbReference>
<dbReference type="Pfam" id="PF04427">
    <property type="entry name" value="Brix"/>
    <property type="match status" value="1"/>
</dbReference>
<dbReference type="SUPFAM" id="SSF52954">
    <property type="entry name" value="Class II aaRS ABD-related"/>
    <property type="match status" value="1"/>
</dbReference>
<dbReference type="InterPro" id="IPR044281">
    <property type="entry name" value="IMP4/RPF1"/>
</dbReference>
<dbReference type="InterPro" id="IPR007109">
    <property type="entry name" value="Brix"/>
</dbReference>
<reference evidence="2" key="1">
    <citation type="submission" date="2021-01" db="EMBL/GenBank/DDBJ databases">
        <authorList>
            <person name="Corre E."/>
            <person name="Pelletier E."/>
            <person name="Niang G."/>
            <person name="Scheremetjew M."/>
            <person name="Finn R."/>
            <person name="Kale V."/>
            <person name="Holt S."/>
            <person name="Cochrane G."/>
            <person name="Meng A."/>
            <person name="Brown T."/>
            <person name="Cohen L."/>
        </authorList>
    </citation>
    <scope>NUCLEOTIDE SEQUENCE</scope>
    <source>
        <strain evidence="2">CCMP2877</strain>
    </source>
</reference>
<dbReference type="GO" id="GO:0030687">
    <property type="term" value="C:preribosome, large subunit precursor"/>
    <property type="evidence" value="ECO:0007669"/>
    <property type="project" value="TreeGrafter"/>
</dbReference>
<evidence type="ECO:0000259" key="1">
    <source>
        <dbReference type="PROSITE" id="PS50833"/>
    </source>
</evidence>
<gene>
    <name evidence="2" type="ORF">PPAR1163_LOCUS18051</name>
</gene>
<dbReference type="Gene3D" id="3.40.50.10480">
    <property type="entry name" value="Probable brix-domain ribosomal biogenesis protein"/>
    <property type="match status" value="1"/>
</dbReference>
<name>A0A7S1U7Q7_9STRA</name>